<name>A0A7X4YPC5_9BACL</name>
<reference evidence="1 2" key="1">
    <citation type="submission" date="2020-01" db="EMBL/GenBank/DDBJ databases">
        <title>Paenibacillus soybeanensis sp. nov. isolated from the nodules of soybean (Glycine max(L.) Merr).</title>
        <authorList>
            <person name="Wang H."/>
        </authorList>
    </citation>
    <scope>NUCLEOTIDE SEQUENCE [LARGE SCALE GENOMIC DNA]</scope>
    <source>
        <strain evidence="1 2">DSM 23054</strain>
    </source>
</reference>
<dbReference type="SUPFAM" id="SSF54593">
    <property type="entry name" value="Glyoxalase/Bleomycin resistance protein/Dihydroxybiphenyl dioxygenase"/>
    <property type="match status" value="1"/>
</dbReference>
<sequence>MDARKLRPFVPSGEDYALAQRFFEELGFEKRYADESISIFRVGEQEFYLQNFHDQAFQNQFMLELAVEDLDGWWSRIQAVSQRGAYRIKAKEPTRYPWGKREVHLIDPSGVCWHFSEWHGTE</sequence>
<accession>A0A7X4YPC5</accession>
<evidence type="ECO:0000313" key="1">
    <source>
        <dbReference type="EMBL" id="NBC70017.1"/>
    </source>
</evidence>
<dbReference type="InterPro" id="IPR029068">
    <property type="entry name" value="Glyas_Bleomycin-R_OHBP_Dase"/>
</dbReference>
<dbReference type="AlphaFoldDB" id="A0A7X4YPC5"/>
<gene>
    <name evidence="1" type="ORF">GT003_13550</name>
</gene>
<keyword evidence="2" id="KW-1185">Reference proteome</keyword>
<dbReference type="OrthoDB" id="9815599at2"/>
<organism evidence="1 2">
    <name type="scientific">Paenibacillus sacheonensis</name>
    <dbReference type="NCBI Taxonomy" id="742054"/>
    <lineage>
        <taxon>Bacteria</taxon>
        <taxon>Bacillati</taxon>
        <taxon>Bacillota</taxon>
        <taxon>Bacilli</taxon>
        <taxon>Bacillales</taxon>
        <taxon>Paenibacillaceae</taxon>
        <taxon>Paenibacillus</taxon>
    </lineage>
</organism>
<evidence type="ECO:0000313" key="2">
    <source>
        <dbReference type="Proteomes" id="UP000558113"/>
    </source>
</evidence>
<evidence type="ECO:0008006" key="3">
    <source>
        <dbReference type="Google" id="ProtNLM"/>
    </source>
</evidence>
<dbReference type="RefSeq" id="WP_161698528.1">
    <property type="nucleotide sequence ID" value="NZ_JAAAMU010000006.1"/>
</dbReference>
<comment type="caution">
    <text evidence="1">The sequence shown here is derived from an EMBL/GenBank/DDBJ whole genome shotgun (WGS) entry which is preliminary data.</text>
</comment>
<protein>
    <recommendedName>
        <fullName evidence="3">Glyoxalase</fullName>
    </recommendedName>
</protein>
<dbReference type="EMBL" id="JAAAMU010000006">
    <property type="protein sequence ID" value="NBC70017.1"/>
    <property type="molecule type" value="Genomic_DNA"/>
</dbReference>
<dbReference type="Gene3D" id="3.10.180.10">
    <property type="entry name" value="2,3-Dihydroxybiphenyl 1,2-Dioxygenase, domain 1"/>
    <property type="match status" value="1"/>
</dbReference>
<proteinExistence type="predicted"/>
<dbReference type="Proteomes" id="UP000558113">
    <property type="component" value="Unassembled WGS sequence"/>
</dbReference>